<keyword evidence="2" id="KW-1185">Reference proteome</keyword>
<evidence type="ECO:0000313" key="1">
    <source>
        <dbReference type="EMBL" id="MFC5438513.1"/>
    </source>
</evidence>
<evidence type="ECO:0000313" key="2">
    <source>
        <dbReference type="Proteomes" id="UP001596018"/>
    </source>
</evidence>
<dbReference type="Proteomes" id="UP001596018">
    <property type="component" value="Unassembled WGS sequence"/>
</dbReference>
<organism evidence="1 2">
    <name type="scientific">Rhodanobacter ginsenosidimutans</name>
    <dbReference type="NCBI Taxonomy" id="490571"/>
    <lineage>
        <taxon>Bacteria</taxon>
        <taxon>Pseudomonadati</taxon>
        <taxon>Pseudomonadota</taxon>
        <taxon>Gammaproteobacteria</taxon>
        <taxon>Lysobacterales</taxon>
        <taxon>Rhodanobacteraceae</taxon>
        <taxon>Rhodanobacter</taxon>
    </lineage>
</organism>
<comment type="caution">
    <text evidence="1">The sequence shown here is derived from an EMBL/GenBank/DDBJ whole genome shotgun (WGS) entry which is preliminary data.</text>
</comment>
<gene>
    <name evidence="1" type="ORF">ACFPK0_00650</name>
</gene>
<protein>
    <submittedName>
        <fullName evidence="1">Uncharacterized protein</fullName>
    </submittedName>
</protein>
<dbReference type="RefSeq" id="WP_377337639.1">
    <property type="nucleotide sequence ID" value="NZ_JALBWS010000015.1"/>
</dbReference>
<reference evidence="2" key="1">
    <citation type="journal article" date="2019" name="Int. J. Syst. Evol. Microbiol.">
        <title>The Global Catalogue of Microorganisms (GCM) 10K type strain sequencing project: providing services to taxonomists for standard genome sequencing and annotation.</title>
        <authorList>
            <consortium name="The Broad Institute Genomics Platform"/>
            <consortium name="The Broad Institute Genome Sequencing Center for Infectious Disease"/>
            <person name="Wu L."/>
            <person name="Ma J."/>
        </authorList>
    </citation>
    <scope>NUCLEOTIDE SEQUENCE [LARGE SCALE GENOMIC DNA]</scope>
    <source>
        <strain evidence="2">KACC 12822</strain>
    </source>
</reference>
<proteinExistence type="predicted"/>
<name>A0ABW0JQY2_9GAMM</name>
<sequence>MNDCIHRMPERLYGAATATVIAFSLLTPPSVAAECPSHVRHIYPANATTDATPQSSTVLAGGLHDRIGPSAKAVLGELGIQRLESFLQLRAGWDGPTSKPIRLDSIDVFSQFFSDTALRPEQMGVFMSAEGNVVVNWLDKTAQLVELEFDPDGVNYFIENGEIEGTISANDLSLSGVPHAFKNHAVI</sequence>
<accession>A0ABW0JQY2</accession>
<dbReference type="EMBL" id="JBHSMM010000001">
    <property type="protein sequence ID" value="MFC5438513.1"/>
    <property type="molecule type" value="Genomic_DNA"/>
</dbReference>